<protein>
    <recommendedName>
        <fullName evidence="3">Ricin B lectin domain-containing protein</fullName>
    </recommendedName>
</protein>
<name>A0ABW4SWI3_9ACTN</name>
<dbReference type="InterPro" id="IPR035992">
    <property type="entry name" value="Ricin_B-like_lectins"/>
</dbReference>
<dbReference type="Gene3D" id="2.80.10.50">
    <property type="match status" value="1"/>
</dbReference>
<dbReference type="EMBL" id="JBHUFV010000026">
    <property type="protein sequence ID" value="MFD1933205.1"/>
    <property type="molecule type" value="Genomic_DNA"/>
</dbReference>
<sequence>MVVKSVPTGTQLITHSVSGRYVTPEGNHDLDLQVRLWRAAPTTSVKTAMWEIIPQASEGNHHLVRIKNAGYNRCLTLKEVKQRAPVMFAERDDDDDNQLWLIIHADPAQADFLIASPKKPNLVMAPREGHQDVEALLEMEEQGPWTDQFWRWRVPRT</sequence>
<keyword evidence="2" id="KW-1185">Reference proteome</keyword>
<gene>
    <name evidence="1" type="ORF">ACFSKW_17170</name>
</gene>
<dbReference type="RefSeq" id="WP_379573251.1">
    <property type="nucleotide sequence ID" value="NZ_JBHUFV010000026.1"/>
</dbReference>
<evidence type="ECO:0000313" key="2">
    <source>
        <dbReference type="Proteomes" id="UP001597368"/>
    </source>
</evidence>
<organism evidence="1 2">
    <name type="scientific">Nonomuraea mangrovi</name>
    <dbReference type="NCBI Taxonomy" id="2316207"/>
    <lineage>
        <taxon>Bacteria</taxon>
        <taxon>Bacillati</taxon>
        <taxon>Actinomycetota</taxon>
        <taxon>Actinomycetes</taxon>
        <taxon>Streptosporangiales</taxon>
        <taxon>Streptosporangiaceae</taxon>
        <taxon>Nonomuraea</taxon>
    </lineage>
</organism>
<dbReference type="SUPFAM" id="SSF50370">
    <property type="entry name" value="Ricin B-like lectins"/>
    <property type="match status" value="1"/>
</dbReference>
<proteinExistence type="predicted"/>
<reference evidence="2" key="1">
    <citation type="journal article" date="2019" name="Int. J. Syst. Evol. Microbiol.">
        <title>The Global Catalogue of Microorganisms (GCM) 10K type strain sequencing project: providing services to taxonomists for standard genome sequencing and annotation.</title>
        <authorList>
            <consortium name="The Broad Institute Genomics Platform"/>
            <consortium name="The Broad Institute Genome Sequencing Center for Infectious Disease"/>
            <person name="Wu L."/>
            <person name="Ma J."/>
        </authorList>
    </citation>
    <scope>NUCLEOTIDE SEQUENCE [LARGE SCALE GENOMIC DNA]</scope>
    <source>
        <strain evidence="2">ICMP 6774ER</strain>
    </source>
</reference>
<dbReference type="Proteomes" id="UP001597368">
    <property type="component" value="Unassembled WGS sequence"/>
</dbReference>
<evidence type="ECO:0000313" key="1">
    <source>
        <dbReference type="EMBL" id="MFD1933205.1"/>
    </source>
</evidence>
<comment type="caution">
    <text evidence="1">The sequence shown here is derived from an EMBL/GenBank/DDBJ whole genome shotgun (WGS) entry which is preliminary data.</text>
</comment>
<accession>A0ABW4SWI3</accession>
<evidence type="ECO:0008006" key="3">
    <source>
        <dbReference type="Google" id="ProtNLM"/>
    </source>
</evidence>
<dbReference type="PROSITE" id="PS50231">
    <property type="entry name" value="RICIN_B_LECTIN"/>
    <property type="match status" value="1"/>
</dbReference>